<dbReference type="AlphaFoldDB" id="C3Y1D7"/>
<evidence type="ECO:0000256" key="3">
    <source>
        <dbReference type="SAM" id="MobiDB-lite"/>
    </source>
</evidence>
<reference evidence="4" key="1">
    <citation type="journal article" date="2008" name="Nature">
        <title>The amphioxus genome and the evolution of the chordate karyotype.</title>
        <authorList>
            <consortium name="US DOE Joint Genome Institute (JGI-PGF)"/>
            <person name="Putnam N.H."/>
            <person name="Butts T."/>
            <person name="Ferrier D.E.K."/>
            <person name="Furlong R.F."/>
            <person name="Hellsten U."/>
            <person name="Kawashima T."/>
            <person name="Robinson-Rechavi M."/>
            <person name="Shoguchi E."/>
            <person name="Terry A."/>
            <person name="Yu J.-K."/>
            <person name="Benito-Gutierrez E.L."/>
            <person name="Dubchak I."/>
            <person name="Garcia-Fernandez J."/>
            <person name="Gibson-Brown J.J."/>
            <person name="Grigoriev I.V."/>
            <person name="Horton A.C."/>
            <person name="de Jong P.J."/>
            <person name="Jurka J."/>
            <person name="Kapitonov V.V."/>
            <person name="Kohara Y."/>
            <person name="Kuroki Y."/>
            <person name="Lindquist E."/>
            <person name="Lucas S."/>
            <person name="Osoegawa K."/>
            <person name="Pennacchio L.A."/>
            <person name="Salamov A.A."/>
            <person name="Satou Y."/>
            <person name="Sauka-Spengler T."/>
            <person name="Schmutz J."/>
            <person name="Shin-I T."/>
            <person name="Toyoda A."/>
            <person name="Bronner-Fraser M."/>
            <person name="Fujiyama A."/>
            <person name="Holland L.Z."/>
            <person name="Holland P.W.H."/>
            <person name="Satoh N."/>
            <person name="Rokhsar D.S."/>
        </authorList>
    </citation>
    <scope>NUCLEOTIDE SEQUENCE [LARGE SCALE GENOMIC DNA]</scope>
    <source>
        <strain evidence="4">S238N-H82</strain>
        <tissue evidence="4">Testes</tissue>
    </source>
</reference>
<feature type="compositionally biased region" description="Polar residues" evidence="3">
    <location>
        <begin position="92"/>
        <end position="120"/>
    </location>
</feature>
<protein>
    <submittedName>
        <fullName evidence="4">Uncharacterized protein</fullName>
    </submittedName>
</protein>
<feature type="region of interest" description="Disordered" evidence="3">
    <location>
        <begin position="59"/>
        <end position="120"/>
    </location>
</feature>
<dbReference type="Pfam" id="PF04886">
    <property type="entry name" value="PT"/>
    <property type="match status" value="1"/>
</dbReference>
<proteinExistence type="predicted"/>
<feature type="compositionally biased region" description="Polar residues" evidence="3">
    <location>
        <begin position="62"/>
        <end position="85"/>
    </location>
</feature>
<evidence type="ECO:0000313" key="4">
    <source>
        <dbReference type="EMBL" id="EEN65677.1"/>
    </source>
</evidence>
<dbReference type="EMBL" id="GG666480">
    <property type="protein sequence ID" value="EEN65677.1"/>
    <property type="molecule type" value="Genomic_DNA"/>
</dbReference>
<gene>
    <name evidence="4" type="ORF">BRAFLDRAFT_83671</name>
</gene>
<name>C3Y1D7_BRAFL</name>
<dbReference type="InParanoid" id="C3Y1D7"/>
<evidence type="ECO:0000256" key="1">
    <source>
        <dbReference type="ARBA" id="ARBA00022729"/>
    </source>
</evidence>
<feature type="region of interest" description="Disordered" evidence="3">
    <location>
        <begin position="1"/>
        <end position="30"/>
    </location>
</feature>
<dbReference type="InterPro" id="IPR006970">
    <property type="entry name" value="PT"/>
</dbReference>
<evidence type="ECO:0000256" key="2">
    <source>
        <dbReference type="ARBA" id="ARBA00022737"/>
    </source>
</evidence>
<keyword evidence="1" id="KW-0732">Signal</keyword>
<organism>
    <name type="scientific">Branchiostoma floridae</name>
    <name type="common">Florida lancelet</name>
    <name type="synonym">Amphioxus</name>
    <dbReference type="NCBI Taxonomy" id="7739"/>
    <lineage>
        <taxon>Eukaryota</taxon>
        <taxon>Metazoa</taxon>
        <taxon>Chordata</taxon>
        <taxon>Cephalochordata</taxon>
        <taxon>Leptocardii</taxon>
        <taxon>Amphioxiformes</taxon>
        <taxon>Branchiostomatidae</taxon>
        <taxon>Branchiostoma</taxon>
    </lineage>
</organism>
<sequence>MPWCDAGPRGKCPIFGTNPRATTAPRRDARHNHEVYARLLRGCKLIMDSSLLKFIGVRPRTTGHQPSNQPTNLVTNQPTNQPTDQPTDRPTDQPTDQPTNQPTNQPTRLIGRQPTNQPTI</sequence>
<keyword evidence="2" id="KW-0677">Repeat</keyword>
<accession>C3Y1D7</accession>